<feature type="transmembrane region" description="Helical" evidence="1">
    <location>
        <begin position="60"/>
        <end position="81"/>
    </location>
</feature>
<keyword evidence="1" id="KW-1133">Transmembrane helix</keyword>
<evidence type="ECO:0000313" key="2">
    <source>
        <dbReference type="EMBL" id="AMP96988.1"/>
    </source>
</evidence>
<reference evidence="2 3" key="1">
    <citation type="submission" date="2016-03" db="EMBL/GenBank/DDBJ databases">
        <title>Complete genome sequence of Pedobacter cryoconitis PAMC 27485.</title>
        <authorList>
            <person name="Lee J."/>
            <person name="Kim O.-S."/>
        </authorList>
    </citation>
    <scope>NUCLEOTIDE SEQUENCE [LARGE SCALE GENOMIC DNA]</scope>
    <source>
        <strain evidence="2 3">PAMC 27485</strain>
    </source>
</reference>
<proteinExistence type="predicted"/>
<dbReference type="EMBL" id="CP014504">
    <property type="protein sequence ID" value="AMP96988.1"/>
    <property type="molecule type" value="Genomic_DNA"/>
</dbReference>
<dbReference type="AlphaFoldDB" id="A0A127V7N5"/>
<keyword evidence="1" id="KW-0812">Transmembrane</keyword>
<evidence type="ECO:0000256" key="1">
    <source>
        <dbReference type="SAM" id="Phobius"/>
    </source>
</evidence>
<protein>
    <submittedName>
        <fullName evidence="2">Uncharacterized protein</fullName>
    </submittedName>
</protein>
<accession>A0A127V7N5</accession>
<sequence>MYFELVRVYLATFVNDISLMNFSAAPHGCLLYVAMNCFAAPHRFSLVSIALSTSVVKLPVFVGTAKVEIFFVLSSFFFFIFRKF</sequence>
<dbReference type="KEGG" id="pcm:AY601_0013"/>
<name>A0A127V7N5_9SPHI</name>
<keyword evidence="1" id="KW-0472">Membrane</keyword>
<organism evidence="2 3">
    <name type="scientific">Pedobacter cryoconitis</name>
    <dbReference type="NCBI Taxonomy" id="188932"/>
    <lineage>
        <taxon>Bacteria</taxon>
        <taxon>Pseudomonadati</taxon>
        <taxon>Bacteroidota</taxon>
        <taxon>Sphingobacteriia</taxon>
        <taxon>Sphingobacteriales</taxon>
        <taxon>Sphingobacteriaceae</taxon>
        <taxon>Pedobacter</taxon>
    </lineage>
</organism>
<dbReference type="PATRIC" id="fig|188932.3.peg.13"/>
<gene>
    <name evidence="2" type="ORF">AY601_0013</name>
</gene>
<dbReference type="Proteomes" id="UP000071561">
    <property type="component" value="Chromosome"/>
</dbReference>
<keyword evidence="3" id="KW-1185">Reference proteome</keyword>
<evidence type="ECO:0000313" key="3">
    <source>
        <dbReference type="Proteomes" id="UP000071561"/>
    </source>
</evidence>